<keyword evidence="5" id="KW-0539">Nucleus</keyword>
<dbReference type="OrthoDB" id="10265668at2759"/>
<keyword evidence="8" id="KW-1185">Reference proteome</keyword>
<dbReference type="PANTHER" id="PTHR17204:SF5">
    <property type="entry name" value="PRE-MRNA-PROCESSING FACTOR 39"/>
    <property type="match status" value="1"/>
</dbReference>
<dbReference type="GO" id="GO:0030627">
    <property type="term" value="F:pre-mRNA 5'-splice site binding"/>
    <property type="evidence" value="ECO:0007669"/>
    <property type="project" value="TreeGrafter"/>
</dbReference>
<dbReference type="Pfam" id="PF23240">
    <property type="entry name" value="HAT_PRP39_N"/>
    <property type="match status" value="1"/>
</dbReference>
<accession>A0A1J4JCZ4</accession>
<keyword evidence="4" id="KW-0508">mRNA splicing</keyword>
<dbReference type="GO" id="GO:0071004">
    <property type="term" value="C:U2-type prespliceosome"/>
    <property type="evidence" value="ECO:0007669"/>
    <property type="project" value="TreeGrafter"/>
</dbReference>
<dbReference type="VEuPathDB" id="TrichDB:TRFO_37718"/>
<keyword evidence="2" id="KW-0507">mRNA processing</keyword>
<dbReference type="GO" id="GO:0005685">
    <property type="term" value="C:U1 snRNP"/>
    <property type="evidence" value="ECO:0007669"/>
    <property type="project" value="TreeGrafter"/>
</dbReference>
<dbReference type="Pfam" id="PF23241">
    <property type="entry name" value="HAT_PRP39_C"/>
    <property type="match status" value="1"/>
</dbReference>
<dbReference type="SMART" id="SM00386">
    <property type="entry name" value="HAT"/>
    <property type="match status" value="4"/>
</dbReference>
<evidence type="ECO:0000256" key="5">
    <source>
        <dbReference type="ARBA" id="ARBA00023242"/>
    </source>
</evidence>
<evidence type="ECO:0000256" key="3">
    <source>
        <dbReference type="ARBA" id="ARBA00022737"/>
    </source>
</evidence>
<dbReference type="Gene3D" id="1.25.40.10">
    <property type="entry name" value="Tetratricopeptide repeat domain"/>
    <property type="match status" value="2"/>
</dbReference>
<protein>
    <recommendedName>
        <fullName evidence="9">Suppressor of forked domain-containing protein</fullName>
    </recommendedName>
</protein>
<name>A0A1J4JCZ4_9EUKA</name>
<dbReference type="GeneID" id="94846299"/>
<proteinExistence type="inferred from homology"/>
<dbReference type="EMBL" id="MLAK01001197">
    <property type="protein sequence ID" value="OHS96135.1"/>
    <property type="molecule type" value="Genomic_DNA"/>
</dbReference>
<dbReference type="GO" id="GO:0000395">
    <property type="term" value="P:mRNA 5'-splice site recognition"/>
    <property type="evidence" value="ECO:0007669"/>
    <property type="project" value="TreeGrafter"/>
</dbReference>
<dbReference type="InterPro" id="IPR011990">
    <property type="entry name" value="TPR-like_helical_dom_sf"/>
</dbReference>
<dbReference type="GO" id="GO:0000243">
    <property type="term" value="C:commitment complex"/>
    <property type="evidence" value="ECO:0007669"/>
    <property type="project" value="TreeGrafter"/>
</dbReference>
<reference evidence="7" key="1">
    <citation type="submission" date="2016-10" db="EMBL/GenBank/DDBJ databases">
        <authorList>
            <person name="Benchimol M."/>
            <person name="Almeida L.G."/>
            <person name="Vasconcelos A.T."/>
            <person name="Perreira-Neves A."/>
            <person name="Rosa I.A."/>
            <person name="Tasca T."/>
            <person name="Bogo M.R."/>
            <person name="de Souza W."/>
        </authorList>
    </citation>
    <scope>NUCLEOTIDE SEQUENCE [LARGE SCALE GENOMIC DNA]</scope>
    <source>
        <strain evidence="7">K</strain>
    </source>
</reference>
<evidence type="ECO:0000256" key="4">
    <source>
        <dbReference type="ARBA" id="ARBA00023187"/>
    </source>
</evidence>
<gene>
    <name evidence="7" type="ORF">TRFO_37718</name>
</gene>
<organism evidence="7 8">
    <name type="scientific">Tritrichomonas foetus</name>
    <dbReference type="NCBI Taxonomy" id="1144522"/>
    <lineage>
        <taxon>Eukaryota</taxon>
        <taxon>Metamonada</taxon>
        <taxon>Parabasalia</taxon>
        <taxon>Tritrichomonadida</taxon>
        <taxon>Tritrichomonadidae</taxon>
        <taxon>Tritrichomonas</taxon>
    </lineage>
</organism>
<evidence type="ECO:0008006" key="9">
    <source>
        <dbReference type="Google" id="ProtNLM"/>
    </source>
</evidence>
<dbReference type="PANTHER" id="PTHR17204">
    <property type="entry name" value="PRE-MRNA PROCESSING PROTEIN PRP39-RELATED"/>
    <property type="match status" value="1"/>
</dbReference>
<dbReference type="RefSeq" id="XP_068349272.1">
    <property type="nucleotide sequence ID" value="XM_068511595.1"/>
</dbReference>
<comment type="similarity">
    <text evidence="6">Belongs to the PRP39 family.</text>
</comment>
<evidence type="ECO:0000256" key="1">
    <source>
        <dbReference type="ARBA" id="ARBA00004123"/>
    </source>
</evidence>
<dbReference type="AlphaFoldDB" id="A0A1J4JCZ4"/>
<dbReference type="SUPFAM" id="SSF48452">
    <property type="entry name" value="TPR-like"/>
    <property type="match status" value="1"/>
</dbReference>
<dbReference type="InterPro" id="IPR003107">
    <property type="entry name" value="HAT"/>
</dbReference>
<evidence type="ECO:0000313" key="7">
    <source>
        <dbReference type="EMBL" id="OHS96135.1"/>
    </source>
</evidence>
<evidence type="ECO:0000256" key="2">
    <source>
        <dbReference type="ARBA" id="ARBA00022664"/>
    </source>
</evidence>
<dbReference type="InterPro" id="IPR059164">
    <property type="entry name" value="HAT_PRP39_C"/>
</dbReference>
<comment type="subcellular location">
    <subcellularLocation>
        <location evidence="1">Nucleus</location>
    </subcellularLocation>
</comment>
<comment type="caution">
    <text evidence="7">The sequence shown here is derived from an EMBL/GenBank/DDBJ whole genome shotgun (WGS) entry which is preliminary data.</text>
</comment>
<dbReference type="Proteomes" id="UP000179807">
    <property type="component" value="Unassembled WGS sequence"/>
</dbReference>
<keyword evidence="3" id="KW-0677">Repeat</keyword>
<evidence type="ECO:0000313" key="8">
    <source>
        <dbReference type="Proteomes" id="UP000179807"/>
    </source>
</evidence>
<evidence type="ECO:0000256" key="6">
    <source>
        <dbReference type="ARBA" id="ARBA00038019"/>
    </source>
</evidence>
<sequence>MLAEQHLSPPENPYDYQEWTNVISKIDVSESASMTGQEFQSCVELYSKFLETFPWLYAYWTKYANLIYSGKSDLQAAKEIFNKALSKNVLYYSVEMWLEYIMFFQVRLPHTEQDQMRTIFCQALDSIGTHYHSGEIWSLAMNFESEHKRPYFHLLAKSIAQPTDKLDRFWSELQSMLPRIPVGQLISFDLSKSVTELTSQAEQISQQPPRIMSPQEEQSIRAQYTTSITDVYNSSLAKLSKVNYFEININRHFFHFNSPDDAQIGNWEAYSANLEKVFKQTHSKSDFDAVVQIYERALIPCAFIDSIWLHYASFLEDCALMQEPRYATIDDARNIYLRIPMAVMPSAKVVYGEFEEVYSPEKAVAVYTELSGSYYAEQIIAAAYYTKRTHPPDSNVAQQVLAAGRDRLLSVGDRDGASVVAAVLLDLSNEASEGITGAAYTSKYARRIAESSPQQANELLFNAIFPNDSTPLEDRIPIEDRVSLFPVYIEFNRKHGMPANFQMSMELNYNKLKNKLTWHRNYFDQTYLIQGQQPEQKAKMWADYQSNINDK</sequence>